<proteinExistence type="predicted"/>
<gene>
    <name evidence="1" type="ORF">MNBD_GAMMA05-1093</name>
</gene>
<reference evidence="1" key="1">
    <citation type="submission" date="2018-06" db="EMBL/GenBank/DDBJ databases">
        <authorList>
            <person name="Zhirakovskaya E."/>
        </authorList>
    </citation>
    <scope>NUCLEOTIDE SEQUENCE</scope>
</reference>
<dbReference type="EMBL" id="UOFE01000028">
    <property type="protein sequence ID" value="VAW52490.1"/>
    <property type="molecule type" value="Genomic_DNA"/>
</dbReference>
<sequence>MTNPITILVPIKLAKGKTEADLVAASNKFQDEFAGKQPGLMRRELIRKTNGEYLDIVQFRSKEDAEDIIEKEQTSPACHEFFSVIEMSVDADEDESIEFYQSLVTYT</sequence>
<organism evidence="1">
    <name type="scientific">hydrothermal vent metagenome</name>
    <dbReference type="NCBI Taxonomy" id="652676"/>
    <lineage>
        <taxon>unclassified sequences</taxon>
        <taxon>metagenomes</taxon>
        <taxon>ecological metagenomes</taxon>
    </lineage>
</organism>
<dbReference type="InterPro" id="IPR011008">
    <property type="entry name" value="Dimeric_a/b-barrel"/>
</dbReference>
<protein>
    <recommendedName>
        <fullName evidence="2">ABM domain-containing protein</fullName>
    </recommendedName>
</protein>
<name>A0A3B0WJ21_9ZZZZ</name>
<accession>A0A3B0WJ21</accession>
<evidence type="ECO:0008006" key="2">
    <source>
        <dbReference type="Google" id="ProtNLM"/>
    </source>
</evidence>
<dbReference type="Gene3D" id="3.30.70.100">
    <property type="match status" value="1"/>
</dbReference>
<dbReference type="SUPFAM" id="SSF54909">
    <property type="entry name" value="Dimeric alpha+beta barrel"/>
    <property type="match status" value="1"/>
</dbReference>
<dbReference type="AlphaFoldDB" id="A0A3B0WJ21"/>
<evidence type="ECO:0000313" key="1">
    <source>
        <dbReference type="EMBL" id="VAW52490.1"/>
    </source>
</evidence>